<feature type="chain" id="PRO_5038665931" description="DUF3558 domain-containing protein" evidence="2">
    <location>
        <begin position="23"/>
        <end position="301"/>
    </location>
</feature>
<dbReference type="RefSeq" id="WP_152264877.1">
    <property type="nucleotide sequence ID" value="NZ_VOKX01000097.1"/>
</dbReference>
<feature type="compositionally biased region" description="Low complexity" evidence="1">
    <location>
        <begin position="155"/>
        <end position="168"/>
    </location>
</feature>
<feature type="compositionally biased region" description="Low complexity" evidence="1">
    <location>
        <begin position="203"/>
        <end position="216"/>
    </location>
</feature>
<organism evidence="3 4">
    <name type="scientific">Streptomyces mobaraensis</name>
    <name type="common">Streptoverticillium mobaraense</name>
    <dbReference type="NCBI Taxonomy" id="35621"/>
    <lineage>
        <taxon>Bacteria</taxon>
        <taxon>Bacillati</taxon>
        <taxon>Actinomycetota</taxon>
        <taxon>Actinomycetes</taxon>
        <taxon>Kitasatosporales</taxon>
        <taxon>Streptomycetaceae</taxon>
        <taxon>Streptomyces</taxon>
    </lineage>
</organism>
<name>A0A5N5W328_STRMB</name>
<evidence type="ECO:0000256" key="2">
    <source>
        <dbReference type="SAM" id="SignalP"/>
    </source>
</evidence>
<evidence type="ECO:0008006" key="5">
    <source>
        <dbReference type="Google" id="ProtNLM"/>
    </source>
</evidence>
<reference evidence="3 4" key="1">
    <citation type="journal article" date="2019" name="Microb. Cell Fact.">
        <title>Exploring novel herbicidin analogues by transcriptional regulator overexpression and MS/MS molecular networking.</title>
        <authorList>
            <person name="Shi Y."/>
            <person name="Gu R."/>
            <person name="Li Y."/>
            <person name="Wang X."/>
            <person name="Ren W."/>
            <person name="Li X."/>
            <person name="Wang L."/>
            <person name="Xie Y."/>
            <person name="Hong B."/>
        </authorList>
    </citation>
    <scope>NUCLEOTIDE SEQUENCE [LARGE SCALE GENOMIC DNA]</scope>
    <source>
        <strain evidence="3 4">US-43</strain>
    </source>
</reference>
<sequence length="301" mass="31365">MQRKAHRLVAAPVAGLAAAVLAAGLAGCSGGSGGSGGDDDPKPGLGESAAPAAEPGKYHSLPEPCGYVSRETLRRMLPGGGEDGDPDAEKLYRGQPTITYDADRRVGCRWNQETPDGTRRLSVDFERVVSYQAGVSDEERARQLYDKLADAAHIPEASSGSSPSSPAKAPSPPPSGKDKGTPKDSKGAKDAKSKGAKNDPKATDASSRPAATATPPARDEPELGSRPLDDVGDDAFVSDRLTSGGADVHRDVTLVFRAANILVTIVYHQQPTDRTRVPGSQDLQGKAHGLAREIEAGHFSN</sequence>
<dbReference type="PROSITE" id="PS51257">
    <property type="entry name" value="PROKAR_LIPOPROTEIN"/>
    <property type="match status" value="1"/>
</dbReference>
<dbReference type="Proteomes" id="UP000327000">
    <property type="component" value="Unassembled WGS sequence"/>
</dbReference>
<accession>A0A5N5W328</accession>
<evidence type="ECO:0000313" key="4">
    <source>
        <dbReference type="Proteomes" id="UP000327000"/>
    </source>
</evidence>
<gene>
    <name evidence="3" type="ORF">FRZ00_23715</name>
</gene>
<feature type="compositionally biased region" description="Basic and acidic residues" evidence="1">
    <location>
        <begin position="137"/>
        <end position="150"/>
    </location>
</feature>
<keyword evidence="4" id="KW-1185">Reference proteome</keyword>
<comment type="caution">
    <text evidence="3">The sequence shown here is derived from an EMBL/GenBank/DDBJ whole genome shotgun (WGS) entry which is preliminary data.</text>
</comment>
<proteinExistence type="predicted"/>
<dbReference type="OrthoDB" id="4336125at2"/>
<dbReference type="EMBL" id="VOKX01000097">
    <property type="protein sequence ID" value="KAB7837250.1"/>
    <property type="molecule type" value="Genomic_DNA"/>
</dbReference>
<feature type="compositionally biased region" description="Basic and acidic residues" evidence="1">
    <location>
        <begin position="217"/>
        <end position="229"/>
    </location>
</feature>
<feature type="compositionally biased region" description="Basic and acidic residues" evidence="1">
    <location>
        <begin position="176"/>
        <end position="202"/>
    </location>
</feature>
<evidence type="ECO:0000313" key="3">
    <source>
        <dbReference type="EMBL" id="KAB7837250.1"/>
    </source>
</evidence>
<feature type="region of interest" description="Disordered" evidence="1">
    <location>
        <begin position="131"/>
        <end position="231"/>
    </location>
</feature>
<keyword evidence="2" id="KW-0732">Signal</keyword>
<dbReference type="AlphaFoldDB" id="A0A5N5W328"/>
<feature type="signal peptide" evidence="2">
    <location>
        <begin position="1"/>
        <end position="22"/>
    </location>
</feature>
<feature type="region of interest" description="Disordered" evidence="1">
    <location>
        <begin position="28"/>
        <end position="97"/>
    </location>
</feature>
<evidence type="ECO:0000256" key="1">
    <source>
        <dbReference type="SAM" id="MobiDB-lite"/>
    </source>
</evidence>
<protein>
    <recommendedName>
        <fullName evidence="5">DUF3558 domain-containing protein</fullName>
    </recommendedName>
</protein>